<dbReference type="PROSITE" id="PS50878">
    <property type="entry name" value="RT_POL"/>
    <property type="match status" value="1"/>
</dbReference>
<dbReference type="SUPFAM" id="SSF56672">
    <property type="entry name" value="DNA/RNA polymerases"/>
    <property type="match status" value="1"/>
</dbReference>
<dbReference type="PANTHER" id="PTHR46890:SF48">
    <property type="entry name" value="RNA-DIRECTED DNA POLYMERASE"/>
    <property type="match status" value="1"/>
</dbReference>
<dbReference type="InterPro" id="IPR052343">
    <property type="entry name" value="Retrotransposon-Effector_Assoc"/>
</dbReference>
<evidence type="ECO:0000313" key="2">
    <source>
        <dbReference type="EMBL" id="KAG8382646.1"/>
    </source>
</evidence>
<dbReference type="InterPro" id="IPR043502">
    <property type="entry name" value="DNA/RNA_pol_sf"/>
</dbReference>
<dbReference type="InterPro" id="IPR000477">
    <property type="entry name" value="RT_dom"/>
</dbReference>
<accession>A0AAV6XHZ3</accession>
<proteinExistence type="predicted"/>
<dbReference type="Pfam" id="PF00078">
    <property type="entry name" value="RVT_1"/>
    <property type="match status" value="1"/>
</dbReference>
<name>A0AAV6XHZ3_9LAMI</name>
<comment type="caution">
    <text evidence="2">The sequence shown here is derived from an EMBL/GenBank/DDBJ whole genome shotgun (WGS) entry which is preliminary data.</text>
</comment>
<dbReference type="AlphaFoldDB" id="A0AAV6XHZ3"/>
<evidence type="ECO:0000259" key="1">
    <source>
        <dbReference type="PROSITE" id="PS50878"/>
    </source>
</evidence>
<feature type="domain" description="Reverse transcriptase" evidence="1">
    <location>
        <begin position="1"/>
        <end position="234"/>
    </location>
</feature>
<dbReference type="Proteomes" id="UP000826271">
    <property type="component" value="Unassembled WGS sequence"/>
</dbReference>
<evidence type="ECO:0000313" key="3">
    <source>
        <dbReference type="Proteomes" id="UP000826271"/>
    </source>
</evidence>
<protein>
    <recommendedName>
        <fullName evidence="1">Reverse transcriptase domain-containing protein</fullName>
    </recommendedName>
</protein>
<sequence>MPSFTNSNTNFLNHPNESISYLCDPIRAGLPPDRGRNADIGDTDRIRHAVSFCENPNDKPNGLASHNDSQVCPERGSRLSGLLDDRLVEYGRMGEAMSIDTKSAQLSILWNGEPLELIQPRCGLRQGDPLSPYLFVLCMERLSYMIDEKVQKAEWDPVTIGKRGPNFSHMFFADDIILTAKNTPKSAFTIKNTLDLFCKAPGLKVNLTKSKVFFAPKTLLDIKRDMIDILNISSTDRIGIHEILKDDLKTLHCMEEEFR</sequence>
<keyword evidence="3" id="KW-1185">Reference proteome</keyword>
<gene>
    <name evidence="2" type="ORF">BUALT_Bualt05G0099000</name>
</gene>
<dbReference type="EMBL" id="WHWC01000005">
    <property type="protein sequence ID" value="KAG8382646.1"/>
    <property type="molecule type" value="Genomic_DNA"/>
</dbReference>
<organism evidence="2 3">
    <name type="scientific">Buddleja alternifolia</name>
    <dbReference type="NCBI Taxonomy" id="168488"/>
    <lineage>
        <taxon>Eukaryota</taxon>
        <taxon>Viridiplantae</taxon>
        <taxon>Streptophyta</taxon>
        <taxon>Embryophyta</taxon>
        <taxon>Tracheophyta</taxon>
        <taxon>Spermatophyta</taxon>
        <taxon>Magnoliopsida</taxon>
        <taxon>eudicotyledons</taxon>
        <taxon>Gunneridae</taxon>
        <taxon>Pentapetalae</taxon>
        <taxon>asterids</taxon>
        <taxon>lamiids</taxon>
        <taxon>Lamiales</taxon>
        <taxon>Scrophulariaceae</taxon>
        <taxon>Buddlejeae</taxon>
        <taxon>Buddleja</taxon>
    </lineage>
</organism>
<reference evidence="2" key="1">
    <citation type="submission" date="2019-10" db="EMBL/GenBank/DDBJ databases">
        <authorList>
            <person name="Zhang R."/>
            <person name="Pan Y."/>
            <person name="Wang J."/>
            <person name="Ma R."/>
            <person name="Yu S."/>
        </authorList>
    </citation>
    <scope>NUCLEOTIDE SEQUENCE</scope>
    <source>
        <strain evidence="2">LA-IB0</strain>
        <tissue evidence="2">Leaf</tissue>
    </source>
</reference>
<dbReference type="PANTHER" id="PTHR46890">
    <property type="entry name" value="NON-LTR RETROLELEMENT REVERSE TRANSCRIPTASE-LIKE PROTEIN-RELATED"/>
    <property type="match status" value="1"/>
</dbReference>